<keyword evidence="1" id="KW-0808">Transferase</keyword>
<dbReference type="InterPro" id="IPR026634">
    <property type="entry name" value="TPST-like"/>
</dbReference>
<accession>A0A2M8J3E3</accession>
<dbReference type="SUPFAM" id="SSF52540">
    <property type="entry name" value="P-loop containing nucleoside triphosphate hydrolases"/>
    <property type="match status" value="1"/>
</dbReference>
<dbReference type="AlphaFoldDB" id="A0A2M8J3E3"/>
<proteinExistence type="predicted"/>
<reference evidence="2 3" key="1">
    <citation type="journal article" date="2018" name="Int. J. Syst. Evol. Microbiol.">
        <title>Pseudooceanicola lipolyticus sp. nov., a marine alphaproteobacterium, reclassification of Oceanicola flagellatus as Pseudooceanicola flagellatus comb. nov. and emended description of the genus Pseudooceanicola.</title>
        <authorList>
            <person name="Huang M.-M."/>
            <person name="Guo L.-L."/>
            <person name="Wu Y.-H."/>
            <person name="Lai Q.-L."/>
            <person name="Shao Z.-Z."/>
            <person name="Wang C.-S."/>
            <person name="Wu M."/>
            <person name="Xu X.-W."/>
        </authorList>
    </citation>
    <scope>NUCLEOTIDE SEQUENCE [LARGE SCALE GENOMIC DNA]</scope>
    <source>
        <strain evidence="2 3">157</strain>
    </source>
</reference>
<protein>
    <recommendedName>
        <fullName evidence="4">Sulfotransferase</fullName>
    </recommendedName>
</protein>
<dbReference type="OrthoDB" id="9800698at2"/>
<dbReference type="GO" id="GO:0008476">
    <property type="term" value="F:protein-tyrosine sulfotransferase activity"/>
    <property type="evidence" value="ECO:0007669"/>
    <property type="project" value="InterPro"/>
</dbReference>
<evidence type="ECO:0000313" key="2">
    <source>
        <dbReference type="EMBL" id="PJE37297.1"/>
    </source>
</evidence>
<evidence type="ECO:0008006" key="4">
    <source>
        <dbReference type="Google" id="ProtNLM"/>
    </source>
</evidence>
<dbReference type="PANTHER" id="PTHR12788">
    <property type="entry name" value="PROTEIN-TYROSINE SULFOTRANSFERASE 2"/>
    <property type="match status" value="1"/>
</dbReference>
<sequence>MAAGGAGPGRRGGAMSEPLFLFSLPRAGSTLTQRLLAAHPAICSTAEPWILLSLFHALDKASFAEYNATAARRAVSEFCAELPGGAAQYRAEAARMAARLYNAAAEDGARYFLDKTPRYALIAEEILAAFPEARILLLWRNPLAVAASMIRSFSAGCWNLHHFHVDLFEGLDSLCRVYSRHPERFHVLRYEDLVRNCAATLRPVFAYLDLPDDPGVADRFGAVRFAGSMGDKTGTRAYADVTCARRETWPEVFATPLRRRWARRYLNWLGEERLALMGYSQSALRAALEAEPMRLRHIAPDVARMAYGALDRRLNLTVLRARRAERAGGAPLFPLS</sequence>
<evidence type="ECO:0000313" key="3">
    <source>
        <dbReference type="Proteomes" id="UP000231553"/>
    </source>
</evidence>
<comment type="caution">
    <text evidence="2">The sequence shown here is derived from an EMBL/GenBank/DDBJ whole genome shotgun (WGS) entry which is preliminary data.</text>
</comment>
<dbReference type="Pfam" id="PF13469">
    <property type="entry name" value="Sulfotransfer_3"/>
    <property type="match status" value="1"/>
</dbReference>
<dbReference type="EMBL" id="PGTB01000017">
    <property type="protein sequence ID" value="PJE37297.1"/>
    <property type="molecule type" value="Genomic_DNA"/>
</dbReference>
<name>A0A2M8J3E3_9RHOB</name>
<dbReference type="PANTHER" id="PTHR12788:SF10">
    <property type="entry name" value="PROTEIN-TYROSINE SULFOTRANSFERASE"/>
    <property type="match status" value="1"/>
</dbReference>
<evidence type="ECO:0000256" key="1">
    <source>
        <dbReference type="ARBA" id="ARBA00022679"/>
    </source>
</evidence>
<dbReference type="Gene3D" id="3.40.50.300">
    <property type="entry name" value="P-loop containing nucleotide triphosphate hydrolases"/>
    <property type="match status" value="1"/>
</dbReference>
<dbReference type="InterPro" id="IPR027417">
    <property type="entry name" value="P-loop_NTPase"/>
</dbReference>
<gene>
    <name evidence="2" type="ORF">CVM52_07440</name>
</gene>
<keyword evidence="3" id="KW-1185">Reference proteome</keyword>
<organism evidence="2 3">
    <name type="scientific">Pseudooceanicola lipolyticus</name>
    <dbReference type="NCBI Taxonomy" id="2029104"/>
    <lineage>
        <taxon>Bacteria</taxon>
        <taxon>Pseudomonadati</taxon>
        <taxon>Pseudomonadota</taxon>
        <taxon>Alphaproteobacteria</taxon>
        <taxon>Rhodobacterales</taxon>
        <taxon>Paracoccaceae</taxon>
        <taxon>Pseudooceanicola</taxon>
    </lineage>
</organism>
<dbReference type="Proteomes" id="UP000231553">
    <property type="component" value="Unassembled WGS sequence"/>
</dbReference>